<comment type="caution">
    <text evidence="3">The sequence shown here is derived from an EMBL/GenBank/DDBJ whole genome shotgun (WGS) entry which is preliminary data.</text>
</comment>
<dbReference type="InterPro" id="IPR011009">
    <property type="entry name" value="Kinase-like_dom_sf"/>
</dbReference>
<proteinExistence type="inferred from homology"/>
<protein>
    <recommendedName>
        <fullName evidence="2">Aminoglycoside phosphotransferase domain-containing protein</fullName>
    </recommendedName>
</protein>
<dbReference type="EMBL" id="BMQG01000007">
    <property type="protein sequence ID" value="GGM46206.1"/>
    <property type="molecule type" value="Genomic_DNA"/>
</dbReference>
<evidence type="ECO:0000259" key="2">
    <source>
        <dbReference type="Pfam" id="PF01636"/>
    </source>
</evidence>
<dbReference type="InterPro" id="IPR050249">
    <property type="entry name" value="Pseudomonas-type_ThrB"/>
</dbReference>
<dbReference type="Pfam" id="PF01636">
    <property type="entry name" value="APH"/>
    <property type="match status" value="1"/>
</dbReference>
<dbReference type="Gene3D" id="3.30.200.20">
    <property type="entry name" value="Phosphorylase Kinase, domain 1"/>
    <property type="match status" value="1"/>
</dbReference>
<dbReference type="PANTHER" id="PTHR21064:SF6">
    <property type="entry name" value="AMINOGLYCOSIDE PHOSPHOTRANSFERASE DOMAIN-CONTAINING PROTEIN"/>
    <property type="match status" value="1"/>
</dbReference>
<accession>A0A8H9GR97</accession>
<dbReference type="PANTHER" id="PTHR21064">
    <property type="entry name" value="AMINOGLYCOSIDE PHOSPHOTRANSFERASE DOMAIN-CONTAINING PROTEIN-RELATED"/>
    <property type="match status" value="1"/>
</dbReference>
<organism evidence="3 4">
    <name type="scientific">Deinococcus arenae</name>
    <dbReference type="NCBI Taxonomy" id="1452751"/>
    <lineage>
        <taxon>Bacteria</taxon>
        <taxon>Thermotogati</taxon>
        <taxon>Deinococcota</taxon>
        <taxon>Deinococci</taxon>
        <taxon>Deinococcales</taxon>
        <taxon>Deinococcaceae</taxon>
        <taxon>Deinococcus</taxon>
    </lineage>
</organism>
<gene>
    <name evidence="3" type="ORF">GCM10008956_22960</name>
</gene>
<evidence type="ECO:0000256" key="1">
    <source>
        <dbReference type="ARBA" id="ARBA00038240"/>
    </source>
</evidence>
<name>A0A8H9GR97_9DEIO</name>
<dbReference type="RefSeq" id="WP_110828948.1">
    <property type="nucleotide sequence ID" value="NZ_BMQG01000007.1"/>
</dbReference>
<comment type="similarity">
    <text evidence="1">Belongs to the pseudomonas-type ThrB family.</text>
</comment>
<dbReference type="Proteomes" id="UP000600547">
    <property type="component" value="Unassembled WGS sequence"/>
</dbReference>
<dbReference type="Gene3D" id="3.90.1200.10">
    <property type="match status" value="1"/>
</dbReference>
<reference evidence="4" key="1">
    <citation type="journal article" date="2019" name="Int. J. Syst. Evol. Microbiol.">
        <title>The Global Catalogue of Microorganisms (GCM) 10K type strain sequencing project: providing services to taxonomists for standard genome sequencing and annotation.</title>
        <authorList>
            <consortium name="The Broad Institute Genomics Platform"/>
            <consortium name="The Broad Institute Genome Sequencing Center for Infectious Disease"/>
            <person name="Wu L."/>
            <person name="Ma J."/>
        </authorList>
    </citation>
    <scope>NUCLEOTIDE SEQUENCE [LARGE SCALE GENOMIC DNA]</scope>
    <source>
        <strain evidence="4">JCM 31047</strain>
    </source>
</reference>
<feature type="domain" description="Aminoglycoside phosphotransferase" evidence="2">
    <location>
        <begin position="41"/>
        <end position="269"/>
    </location>
</feature>
<evidence type="ECO:0000313" key="4">
    <source>
        <dbReference type="Proteomes" id="UP000600547"/>
    </source>
</evidence>
<dbReference type="GO" id="GO:0009088">
    <property type="term" value="P:threonine biosynthetic process"/>
    <property type="evidence" value="ECO:0007669"/>
    <property type="project" value="TreeGrafter"/>
</dbReference>
<dbReference type="SUPFAM" id="SSF56112">
    <property type="entry name" value="Protein kinase-like (PK-like)"/>
    <property type="match status" value="1"/>
</dbReference>
<evidence type="ECO:0000313" key="3">
    <source>
        <dbReference type="EMBL" id="GGM46206.1"/>
    </source>
</evidence>
<sequence>MSSAITGYADLSRAAQVARLRPAALDALRAYRLDVRRLSLLNHGYNTTYRVDTAGGERFALRLNVNSPRTPAQIGAELAWLTALARDTPLTVPAPQVRRDGTRLGHVHSGALGRDLSATLFSWLPGRNLGRDGTPAQWVEVGRAAAHLHAHARTFSLPPGTALGSLRDPLMNLGYNLTPDEWLTPEGAQIAQEVHARVDDVLGRLYATQTPVPLHADLHGGNVRWHRGQLSIFDFDDSALGCPVQDLAISAYYLRPQAGLEEAMRHGYASVAALPDLPAGDFETLVAGRALLMLGALRANTTADIRALLPRFVPATVTRLRAYLRSGTFRHDVPGMPS</sequence>
<dbReference type="InterPro" id="IPR002575">
    <property type="entry name" value="Aminoglycoside_PTrfase"/>
</dbReference>
<dbReference type="GO" id="GO:0004413">
    <property type="term" value="F:homoserine kinase activity"/>
    <property type="evidence" value="ECO:0007669"/>
    <property type="project" value="TreeGrafter"/>
</dbReference>
<keyword evidence="4" id="KW-1185">Reference proteome</keyword>
<dbReference type="AlphaFoldDB" id="A0A8H9GR97"/>